<dbReference type="PANTHER" id="PTHR47572:SF4">
    <property type="entry name" value="LACTONASE DRP35"/>
    <property type="match status" value="1"/>
</dbReference>
<dbReference type="InterPro" id="IPR013658">
    <property type="entry name" value="SGL"/>
</dbReference>
<evidence type="ECO:0000313" key="4">
    <source>
        <dbReference type="Proteomes" id="UP000659388"/>
    </source>
</evidence>
<dbReference type="InterPro" id="IPR011042">
    <property type="entry name" value="6-blade_b-propeller_TolB-like"/>
</dbReference>
<gene>
    <name evidence="3" type="ORF">JL102_17650</name>
</gene>
<proteinExistence type="predicted"/>
<evidence type="ECO:0000259" key="2">
    <source>
        <dbReference type="Pfam" id="PF08450"/>
    </source>
</evidence>
<dbReference type="AlphaFoldDB" id="A0A937F958"/>
<protein>
    <submittedName>
        <fullName evidence="3">SMP-30/gluconolactonase/LRE family protein</fullName>
    </submittedName>
</protein>
<dbReference type="GO" id="GO:0016787">
    <property type="term" value="F:hydrolase activity"/>
    <property type="evidence" value="ECO:0007669"/>
    <property type="project" value="UniProtKB-KW"/>
</dbReference>
<comment type="caution">
    <text evidence="3">The sequence shown here is derived from an EMBL/GenBank/DDBJ whole genome shotgun (WGS) entry which is preliminary data.</text>
</comment>
<dbReference type="Gene3D" id="2.120.10.30">
    <property type="entry name" value="TolB, C-terminal domain"/>
    <property type="match status" value="1"/>
</dbReference>
<keyword evidence="1" id="KW-0378">Hydrolase</keyword>
<feature type="domain" description="SMP-30/Gluconolactonase/LRE-like region" evidence="2">
    <location>
        <begin position="28"/>
        <end position="270"/>
    </location>
</feature>
<sequence length="284" mass="31587">MSTAQLLDENNLIASGAELALLSSSYSFTEGPAADKEGNVYFTDQPNNEIIKWNAKTNELSTFLSESGRSNGMYFNSEGKLISCADMNNELWSIDKDGNHIVIIEQYNNQLLNGPNDLWIAPNGNIYFTDPLYKREYWTRDPEMQQDGKYVYLLTKNGTLSRVTSTYEQPNGIVGTPDGKILYVADIGADKIFRYNIDKKGELTKKSLFTNMGSDGMTLDNEGNLYVTGKGVTVFNKNGKKIAYIPVPEEWTANICFGGTDNSTLFITASKSVYTLKMKVKGAQ</sequence>
<organism evidence="3 4">
    <name type="scientific">Fulvivirga sediminis</name>
    <dbReference type="NCBI Taxonomy" id="2803949"/>
    <lineage>
        <taxon>Bacteria</taxon>
        <taxon>Pseudomonadati</taxon>
        <taxon>Bacteroidota</taxon>
        <taxon>Cytophagia</taxon>
        <taxon>Cytophagales</taxon>
        <taxon>Fulvivirgaceae</taxon>
        <taxon>Fulvivirga</taxon>
    </lineage>
</organism>
<name>A0A937F958_9BACT</name>
<dbReference type="InterPro" id="IPR051262">
    <property type="entry name" value="SMP-30/CGR1_Lactonase"/>
</dbReference>
<dbReference type="PANTHER" id="PTHR47572">
    <property type="entry name" value="LIPOPROTEIN-RELATED"/>
    <property type="match status" value="1"/>
</dbReference>
<dbReference type="EMBL" id="JAESIY010000010">
    <property type="protein sequence ID" value="MBL3657980.1"/>
    <property type="molecule type" value="Genomic_DNA"/>
</dbReference>
<dbReference type="SUPFAM" id="SSF63829">
    <property type="entry name" value="Calcium-dependent phosphotriesterase"/>
    <property type="match status" value="1"/>
</dbReference>
<evidence type="ECO:0000313" key="3">
    <source>
        <dbReference type="EMBL" id="MBL3657980.1"/>
    </source>
</evidence>
<reference evidence="3" key="1">
    <citation type="submission" date="2021-01" db="EMBL/GenBank/DDBJ databases">
        <title>Fulvivirga kasyanovii gen. nov., sp nov., a novel member of the phylum Bacteroidetes isolated from seawater in a mussel farm.</title>
        <authorList>
            <person name="Zhao L.-H."/>
            <person name="Wang Z.-J."/>
        </authorList>
    </citation>
    <scope>NUCLEOTIDE SEQUENCE</scope>
    <source>
        <strain evidence="3">2943</strain>
    </source>
</reference>
<keyword evidence="4" id="KW-1185">Reference proteome</keyword>
<dbReference type="Pfam" id="PF08450">
    <property type="entry name" value="SGL"/>
    <property type="match status" value="1"/>
</dbReference>
<evidence type="ECO:0000256" key="1">
    <source>
        <dbReference type="ARBA" id="ARBA00022801"/>
    </source>
</evidence>
<accession>A0A937F958</accession>
<dbReference type="Proteomes" id="UP000659388">
    <property type="component" value="Unassembled WGS sequence"/>
</dbReference>